<dbReference type="InterPro" id="IPR029058">
    <property type="entry name" value="AB_hydrolase_fold"/>
</dbReference>
<accession>A0ABV6RTJ9</accession>
<dbReference type="EMBL" id="JBHLTG010000005">
    <property type="protein sequence ID" value="MFC0680315.1"/>
    <property type="molecule type" value="Genomic_DNA"/>
</dbReference>
<keyword evidence="2" id="KW-0472">Membrane</keyword>
<keyword evidence="4" id="KW-0378">Hydrolase</keyword>
<dbReference type="InterPro" id="IPR000073">
    <property type="entry name" value="AB_hydrolase_1"/>
</dbReference>
<keyword evidence="2" id="KW-1133">Transmembrane helix</keyword>
<protein>
    <submittedName>
        <fullName evidence="4">Alpha/beta fold hydrolase</fullName>
    </submittedName>
</protein>
<gene>
    <name evidence="4" type="ORF">ACFFGH_20970</name>
</gene>
<comment type="caution">
    <text evidence="4">The sequence shown here is derived from an EMBL/GenBank/DDBJ whole genome shotgun (WGS) entry which is preliminary data.</text>
</comment>
<dbReference type="PANTHER" id="PTHR43798">
    <property type="entry name" value="MONOACYLGLYCEROL LIPASE"/>
    <property type="match status" value="1"/>
</dbReference>
<reference evidence="4 5" key="1">
    <citation type="submission" date="2024-09" db="EMBL/GenBank/DDBJ databases">
        <authorList>
            <person name="Sun Q."/>
            <person name="Mori K."/>
        </authorList>
    </citation>
    <scope>NUCLEOTIDE SEQUENCE [LARGE SCALE GENOMIC DNA]</scope>
    <source>
        <strain evidence="4 5">KCTC 23076</strain>
    </source>
</reference>
<dbReference type="Proteomes" id="UP001589896">
    <property type="component" value="Unassembled WGS sequence"/>
</dbReference>
<dbReference type="Pfam" id="PF00561">
    <property type="entry name" value="Abhydrolase_1"/>
    <property type="match status" value="1"/>
</dbReference>
<name>A0ABV6RTJ9_9GAMM</name>
<feature type="region of interest" description="Disordered" evidence="1">
    <location>
        <begin position="1"/>
        <end position="56"/>
    </location>
</feature>
<feature type="transmembrane region" description="Helical" evidence="2">
    <location>
        <begin position="61"/>
        <end position="86"/>
    </location>
</feature>
<dbReference type="RefSeq" id="WP_386671943.1">
    <property type="nucleotide sequence ID" value="NZ_JBHLTG010000005.1"/>
</dbReference>
<evidence type="ECO:0000256" key="1">
    <source>
        <dbReference type="SAM" id="MobiDB-lite"/>
    </source>
</evidence>
<keyword evidence="5" id="KW-1185">Reference proteome</keyword>
<feature type="domain" description="AB hydrolase-1" evidence="3">
    <location>
        <begin position="117"/>
        <end position="220"/>
    </location>
</feature>
<sequence>MEATNQTRRLGATSAVDDGVKETEVVRPAPLLGTAADRPDGDEVPGLAPAPSPRRHRSRRLLRGVSIIAAGVATAVLVSAGANAVLERSERERLSYGERVEVAGGSLNVYRHGTTGPTIVMLTGYGTAAPVADFGPLIRELDGCQVVVVEGFGYGLSDLDAPPRTVENITAELHTALTKVGVDEPYVLMGHSIAGLYTLYYANRYPNEVSAVVGIDASVPGQMNGLAGAASPLDRLVAWTGLPRVATAIMPALAEPDGDDFTAGEREQIRSMTNWNYGNPAVTDEANHGARNFASVDDLTYPSDLPVLSFIKEKDNQPRWRELHEIQLENLERGELVELDGGHYLHWTHSPEIADKVTEFLSAEAGKR</sequence>
<dbReference type="Gene3D" id="3.40.50.1820">
    <property type="entry name" value="alpha/beta hydrolase"/>
    <property type="match status" value="1"/>
</dbReference>
<organism evidence="4 5">
    <name type="scientific">Lysobacter korlensis</name>
    <dbReference type="NCBI Taxonomy" id="553636"/>
    <lineage>
        <taxon>Bacteria</taxon>
        <taxon>Pseudomonadati</taxon>
        <taxon>Pseudomonadota</taxon>
        <taxon>Gammaproteobacteria</taxon>
        <taxon>Lysobacterales</taxon>
        <taxon>Lysobacteraceae</taxon>
        <taxon>Lysobacter</taxon>
    </lineage>
</organism>
<dbReference type="PANTHER" id="PTHR43798:SF33">
    <property type="entry name" value="HYDROLASE, PUTATIVE (AFU_ORTHOLOGUE AFUA_2G14860)-RELATED"/>
    <property type="match status" value="1"/>
</dbReference>
<keyword evidence="2" id="KW-0812">Transmembrane</keyword>
<dbReference type="SUPFAM" id="SSF53474">
    <property type="entry name" value="alpha/beta-Hydrolases"/>
    <property type="match status" value="1"/>
</dbReference>
<evidence type="ECO:0000313" key="5">
    <source>
        <dbReference type="Proteomes" id="UP001589896"/>
    </source>
</evidence>
<evidence type="ECO:0000256" key="2">
    <source>
        <dbReference type="SAM" id="Phobius"/>
    </source>
</evidence>
<evidence type="ECO:0000259" key="3">
    <source>
        <dbReference type="Pfam" id="PF00561"/>
    </source>
</evidence>
<proteinExistence type="predicted"/>
<dbReference type="GO" id="GO:0016787">
    <property type="term" value="F:hydrolase activity"/>
    <property type="evidence" value="ECO:0007669"/>
    <property type="project" value="UniProtKB-KW"/>
</dbReference>
<evidence type="ECO:0000313" key="4">
    <source>
        <dbReference type="EMBL" id="MFC0680315.1"/>
    </source>
</evidence>
<dbReference type="InterPro" id="IPR050266">
    <property type="entry name" value="AB_hydrolase_sf"/>
</dbReference>